<feature type="non-terminal residue" evidence="1">
    <location>
        <position position="1"/>
    </location>
</feature>
<sequence length="172" mass="19375">DLYRWFQAVYVDGSMAEFSTAGGDGRGMGYRAIFWPIPSFDLVIIILSNYQDSPSNELLEGVTAILLEKTAFLDLKQEDIDSLAGQYRANAGYGDFNFSIYGSTEKLFVSITDHLERSLICELRPISSNQFAFLKNGRLTGQTLTSRREDNVVPREILVDFNVLQLEAIRTN</sequence>
<organism evidence="1">
    <name type="scientific">marine sediment metagenome</name>
    <dbReference type="NCBI Taxonomy" id="412755"/>
    <lineage>
        <taxon>unclassified sequences</taxon>
        <taxon>metagenomes</taxon>
        <taxon>ecological metagenomes</taxon>
    </lineage>
</organism>
<name>X0TYX8_9ZZZZ</name>
<reference evidence="1" key="1">
    <citation type="journal article" date="2014" name="Front. Microbiol.">
        <title>High frequency of phylogenetically diverse reductive dehalogenase-homologous genes in deep subseafloor sedimentary metagenomes.</title>
        <authorList>
            <person name="Kawai M."/>
            <person name="Futagami T."/>
            <person name="Toyoda A."/>
            <person name="Takaki Y."/>
            <person name="Nishi S."/>
            <person name="Hori S."/>
            <person name="Arai W."/>
            <person name="Tsubouchi T."/>
            <person name="Morono Y."/>
            <person name="Uchiyama I."/>
            <person name="Ito T."/>
            <person name="Fujiyama A."/>
            <person name="Inagaki F."/>
            <person name="Takami H."/>
        </authorList>
    </citation>
    <scope>NUCLEOTIDE SEQUENCE</scope>
    <source>
        <strain evidence="1">Expedition CK06-06</strain>
    </source>
</reference>
<comment type="caution">
    <text evidence="1">The sequence shown here is derived from an EMBL/GenBank/DDBJ whole genome shotgun (WGS) entry which is preliminary data.</text>
</comment>
<gene>
    <name evidence="1" type="ORF">S01H1_20054</name>
</gene>
<dbReference type="EMBL" id="BARS01010913">
    <property type="protein sequence ID" value="GAF98459.1"/>
    <property type="molecule type" value="Genomic_DNA"/>
</dbReference>
<evidence type="ECO:0000313" key="1">
    <source>
        <dbReference type="EMBL" id="GAF98459.1"/>
    </source>
</evidence>
<dbReference type="AlphaFoldDB" id="X0TYX8"/>
<accession>X0TYX8</accession>
<protein>
    <submittedName>
        <fullName evidence="1">Uncharacterized protein</fullName>
    </submittedName>
</protein>
<proteinExistence type="predicted"/>